<dbReference type="RefSeq" id="WP_110937948.1">
    <property type="nucleotide sequence ID" value="NZ_KZ614147.1"/>
</dbReference>
<sequence>MNNNVDPQINLVSKNVIELVRSLIRYHTESLTEKQLNFILYEVFGETGKIFSGNISTFFEHKEEYDRQYHLGHVYLLHFLNYDIANGYEYYLGQTRRKIDIRIKEHERDYESAVVLVDTIESLNPFLTETLITNLWDSKSKRTIKKGSNYPSSLFNLTNYDLGWFKSKKKFSMVINDSIQYSKPLLEDSIRPFVEQISTLINRIKTQGSN</sequence>
<name>A0A3A9KKF9_9BACI</name>
<organism evidence="1 2">
    <name type="scientific">Salipaludibacillus neizhouensis</name>
    <dbReference type="NCBI Taxonomy" id="885475"/>
    <lineage>
        <taxon>Bacteria</taxon>
        <taxon>Bacillati</taxon>
        <taxon>Bacillota</taxon>
        <taxon>Bacilli</taxon>
        <taxon>Bacillales</taxon>
        <taxon>Bacillaceae</taxon>
    </lineage>
</organism>
<proteinExistence type="predicted"/>
<evidence type="ECO:0000313" key="2">
    <source>
        <dbReference type="Proteomes" id="UP000281498"/>
    </source>
</evidence>
<dbReference type="Proteomes" id="UP000281498">
    <property type="component" value="Unassembled WGS sequence"/>
</dbReference>
<keyword evidence="2" id="KW-1185">Reference proteome</keyword>
<gene>
    <name evidence="1" type="ORF">CR203_21430</name>
</gene>
<accession>A0A3A9KKF9</accession>
<evidence type="ECO:0000313" key="1">
    <source>
        <dbReference type="EMBL" id="RKL65366.1"/>
    </source>
</evidence>
<protein>
    <submittedName>
        <fullName evidence="1">Uncharacterized protein</fullName>
    </submittedName>
</protein>
<dbReference type="EMBL" id="PDOE01000018">
    <property type="protein sequence ID" value="RKL65366.1"/>
    <property type="molecule type" value="Genomic_DNA"/>
</dbReference>
<reference evidence="1 2" key="1">
    <citation type="submission" date="2017-10" db="EMBL/GenBank/DDBJ databases">
        <title>Bacillus sp. nov., a halophilic bacterium isolated from a Keqin Lake.</title>
        <authorList>
            <person name="Wang H."/>
        </authorList>
    </citation>
    <scope>NUCLEOTIDE SEQUENCE [LARGE SCALE GENOMIC DNA]</scope>
    <source>
        <strain evidence="1 2">KCTC 13187</strain>
    </source>
</reference>
<comment type="caution">
    <text evidence="1">The sequence shown here is derived from an EMBL/GenBank/DDBJ whole genome shotgun (WGS) entry which is preliminary data.</text>
</comment>
<dbReference type="AlphaFoldDB" id="A0A3A9KKF9"/>